<sequence length="71" mass="7683">MSRNSQDLEAYVRSSADLLSLPLDAAQVARVADHLSRTVAMAALLEACDLPVEDEPASLYWPAPYPDAARP</sequence>
<comment type="caution">
    <text evidence="1">The sequence shown here is derived from an EMBL/GenBank/DDBJ whole genome shotgun (WGS) entry which is preliminary data.</text>
</comment>
<keyword evidence="2" id="KW-1185">Reference proteome</keyword>
<protein>
    <submittedName>
        <fullName evidence="1">DUF4089 domain-containing protein</fullName>
    </submittedName>
</protein>
<accession>A0A3M6QP37</accession>
<dbReference type="AlphaFoldDB" id="A0A3M6QP37"/>
<dbReference type="EMBL" id="RDQO01000004">
    <property type="protein sequence ID" value="RMX04818.1"/>
    <property type="molecule type" value="Genomic_DNA"/>
</dbReference>
<dbReference type="RefSeq" id="WP_122230096.1">
    <property type="nucleotide sequence ID" value="NZ_RDQO01000004.1"/>
</dbReference>
<dbReference type="InterPro" id="IPR025148">
    <property type="entry name" value="AtzG-like"/>
</dbReference>
<name>A0A3M6QP37_9BURK</name>
<dbReference type="Proteomes" id="UP000278006">
    <property type="component" value="Unassembled WGS sequence"/>
</dbReference>
<organism evidence="1 2">
    <name type="scientific">Corticibacter populi</name>
    <dbReference type="NCBI Taxonomy" id="1550736"/>
    <lineage>
        <taxon>Bacteria</taxon>
        <taxon>Pseudomonadati</taxon>
        <taxon>Pseudomonadota</taxon>
        <taxon>Betaproteobacteria</taxon>
        <taxon>Burkholderiales</taxon>
        <taxon>Comamonadaceae</taxon>
        <taxon>Corticibacter</taxon>
    </lineage>
</organism>
<evidence type="ECO:0000313" key="2">
    <source>
        <dbReference type="Proteomes" id="UP000278006"/>
    </source>
</evidence>
<evidence type="ECO:0000313" key="1">
    <source>
        <dbReference type="EMBL" id="RMX04818.1"/>
    </source>
</evidence>
<dbReference type="Pfam" id="PF13318">
    <property type="entry name" value="AtzG-like"/>
    <property type="match status" value="1"/>
</dbReference>
<gene>
    <name evidence="1" type="ORF">D8I35_13210</name>
</gene>
<reference evidence="1 2" key="1">
    <citation type="submission" date="2018-10" db="EMBL/GenBank/DDBJ databases">
        <title>Draft genome of Cortibacter populi DSM10536.</title>
        <authorList>
            <person name="Bernier A.-M."/>
            <person name="Bernard K."/>
        </authorList>
    </citation>
    <scope>NUCLEOTIDE SEQUENCE [LARGE SCALE GENOMIC DNA]</scope>
    <source>
        <strain evidence="1 2">DSM 105136</strain>
    </source>
</reference>
<proteinExistence type="predicted"/>